<comment type="caution">
    <text evidence="14">The sequence shown here is derived from an EMBL/GenBank/DDBJ whole genome shotgun (WGS) entry which is preliminary data.</text>
</comment>
<keyword evidence="6 12" id="KW-0479">Metal-binding</keyword>
<name>S8E6R0_9LAMI</name>
<comment type="subcellular location">
    <subcellularLocation>
        <location evidence="2">Membrane</location>
        <topology evidence="2">Single-pass membrane protein</topology>
    </subcellularLocation>
</comment>
<evidence type="ECO:0008006" key="16">
    <source>
        <dbReference type="Google" id="ProtNLM"/>
    </source>
</evidence>
<evidence type="ECO:0000256" key="6">
    <source>
        <dbReference type="ARBA" id="ARBA00022723"/>
    </source>
</evidence>
<dbReference type="GO" id="GO:0005506">
    <property type="term" value="F:iron ion binding"/>
    <property type="evidence" value="ECO:0007669"/>
    <property type="project" value="InterPro"/>
</dbReference>
<dbReference type="EMBL" id="AUSU01001217">
    <property type="protein sequence ID" value="EPS71538.1"/>
    <property type="molecule type" value="Genomic_DNA"/>
</dbReference>
<dbReference type="FunFam" id="1.10.630.10:FF:000126">
    <property type="entry name" value="Predicted protein"/>
    <property type="match status" value="1"/>
</dbReference>
<keyword evidence="4 12" id="KW-0349">Heme</keyword>
<evidence type="ECO:0000256" key="8">
    <source>
        <dbReference type="ARBA" id="ARBA00023002"/>
    </source>
</evidence>
<evidence type="ECO:0000313" key="14">
    <source>
        <dbReference type="EMBL" id="EPS71538.1"/>
    </source>
</evidence>
<dbReference type="OrthoDB" id="6764281at2759"/>
<dbReference type="PRINTS" id="PR00385">
    <property type="entry name" value="P450"/>
</dbReference>
<evidence type="ECO:0000256" key="1">
    <source>
        <dbReference type="ARBA" id="ARBA00001971"/>
    </source>
</evidence>
<organism evidence="14 15">
    <name type="scientific">Genlisea aurea</name>
    <dbReference type="NCBI Taxonomy" id="192259"/>
    <lineage>
        <taxon>Eukaryota</taxon>
        <taxon>Viridiplantae</taxon>
        <taxon>Streptophyta</taxon>
        <taxon>Embryophyta</taxon>
        <taxon>Tracheophyta</taxon>
        <taxon>Spermatophyta</taxon>
        <taxon>Magnoliopsida</taxon>
        <taxon>eudicotyledons</taxon>
        <taxon>Gunneridae</taxon>
        <taxon>Pentapetalae</taxon>
        <taxon>asterids</taxon>
        <taxon>lamiids</taxon>
        <taxon>Lamiales</taxon>
        <taxon>Lentibulariaceae</taxon>
        <taxon>Genlisea</taxon>
    </lineage>
</organism>
<evidence type="ECO:0000256" key="2">
    <source>
        <dbReference type="ARBA" id="ARBA00004167"/>
    </source>
</evidence>
<keyword evidence="10 13" id="KW-0503">Monooxygenase</keyword>
<dbReference type="GO" id="GO:0020037">
    <property type="term" value="F:heme binding"/>
    <property type="evidence" value="ECO:0007669"/>
    <property type="project" value="InterPro"/>
</dbReference>
<dbReference type="GO" id="GO:0004497">
    <property type="term" value="F:monooxygenase activity"/>
    <property type="evidence" value="ECO:0007669"/>
    <property type="project" value="UniProtKB-KW"/>
</dbReference>
<protein>
    <recommendedName>
        <fullName evidence="16">Cytochrome P450</fullName>
    </recommendedName>
</protein>
<evidence type="ECO:0000256" key="10">
    <source>
        <dbReference type="ARBA" id="ARBA00023033"/>
    </source>
</evidence>
<dbReference type="GO" id="GO:0016705">
    <property type="term" value="F:oxidoreductase activity, acting on paired donors, with incorporation or reduction of molecular oxygen"/>
    <property type="evidence" value="ECO:0007669"/>
    <property type="project" value="InterPro"/>
</dbReference>
<evidence type="ECO:0000313" key="15">
    <source>
        <dbReference type="Proteomes" id="UP000015453"/>
    </source>
</evidence>
<evidence type="ECO:0000256" key="4">
    <source>
        <dbReference type="ARBA" id="ARBA00022617"/>
    </source>
</evidence>
<dbReference type="PANTHER" id="PTHR47950:SF4">
    <property type="entry name" value="GERANIOL 8-HYDROXYLASE-LIKE"/>
    <property type="match status" value="1"/>
</dbReference>
<feature type="non-terminal residue" evidence="14">
    <location>
        <position position="1"/>
    </location>
</feature>
<dbReference type="AlphaFoldDB" id="S8E6R0"/>
<keyword evidence="15" id="KW-1185">Reference proteome</keyword>
<evidence type="ECO:0000256" key="3">
    <source>
        <dbReference type="ARBA" id="ARBA00010617"/>
    </source>
</evidence>
<dbReference type="PROSITE" id="PS00086">
    <property type="entry name" value="CYTOCHROME_P450"/>
    <property type="match status" value="1"/>
</dbReference>
<evidence type="ECO:0000256" key="11">
    <source>
        <dbReference type="ARBA" id="ARBA00023136"/>
    </source>
</evidence>
<keyword evidence="7" id="KW-1133">Transmembrane helix</keyword>
<dbReference type="InterPro" id="IPR001128">
    <property type="entry name" value="Cyt_P450"/>
</dbReference>
<dbReference type="SUPFAM" id="SSF48264">
    <property type="entry name" value="Cytochrome P450"/>
    <property type="match status" value="1"/>
</dbReference>
<gene>
    <name evidence="14" type="ORF">M569_03221</name>
</gene>
<dbReference type="Proteomes" id="UP000015453">
    <property type="component" value="Unassembled WGS sequence"/>
</dbReference>
<comment type="cofactor">
    <cofactor evidence="1 12">
        <name>heme</name>
        <dbReference type="ChEBI" id="CHEBI:30413"/>
    </cofactor>
</comment>
<proteinExistence type="inferred from homology"/>
<dbReference type="InterPro" id="IPR002401">
    <property type="entry name" value="Cyt_P450_E_grp-I"/>
</dbReference>
<sequence length="200" mass="22450">LQDIFIAGMDTNTCTTEWAMAELLRNPSKMVVAKKELKDVLGNKTHMEESDTSKLPYLQAIVKETLRLHPAGPLLAPRQASVDVEINGYVIPKDAHILVNVWAMGRNDGVWEDPESFVPERFLNTKIDLKGQNFELIPFGSGRRRCLGMPLALRVVPLVLAAMIHNVDWELESGTLPDEIDMNDEYKLSLHKLVPLKAIP</sequence>
<accession>S8E6R0</accession>
<evidence type="ECO:0000256" key="5">
    <source>
        <dbReference type="ARBA" id="ARBA00022692"/>
    </source>
</evidence>
<keyword evidence="8 13" id="KW-0560">Oxidoreductase</keyword>
<feature type="binding site" description="axial binding residue" evidence="12">
    <location>
        <position position="146"/>
    </location>
    <ligand>
        <name>heme</name>
        <dbReference type="ChEBI" id="CHEBI:30413"/>
    </ligand>
    <ligandPart>
        <name>Fe</name>
        <dbReference type="ChEBI" id="CHEBI:18248"/>
    </ligandPart>
</feature>
<dbReference type="Pfam" id="PF00067">
    <property type="entry name" value="p450"/>
    <property type="match status" value="1"/>
</dbReference>
<dbReference type="PANTHER" id="PTHR47950">
    <property type="entry name" value="CYTOCHROME P450, FAMILY 76, SUBFAMILY C, POLYPEPTIDE 5-RELATED"/>
    <property type="match status" value="1"/>
</dbReference>
<dbReference type="InterPro" id="IPR017972">
    <property type="entry name" value="Cyt_P450_CS"/>
</dbReference>
<keyword evidence="5" id="KW-0812">Transmembrane</keyword>
<dbReference type="Gene3D" id="1.10.630.10">
    <property type="entry name" value="Cytochrome P450"/>
    <property type="match status" value="1"/>
</dbReference>
<evidence type="ECO:0000256" key="7">
    <source>
        <dbReference type="ARBA" id="ARBA00022989"/>
    </source>
</evidence>
<comment type="similarity">
    <text evidence="3 13">Belongs to the cytochrome P450 family.</text>
</comment>
<evidence type="ECO:0000256" key="9">
    <source>
        <dbReference type="ARBA" id="ARBA00023004"/>
    </source>
</evidence>
<dbReference type="GO" id="GO:0016020">
    <property type="term" value="C:membrane"/>
    <property type="evidence" value="ECO:0007669"/>
    <property type="project" value="UniProtKB-SubCell"/>
</dbReference>
<keyword evidence="11" id="KW-0472">Membrane</keyword>
<dbReference type="PRINTS" id="PR00463">
    <property type="entry name" value="EP450I"/>
</dbReference>
<dbReference type="InterPro" id="IPR036396">
    <property type="entry name" value="Cyt_P450_sf"/>
</dbReference>
<evidence type="ECO:0000256" key="13">
    <source>
        <dbReference type="RuleBase" id="RU000461"/>
    </source>
</evidence>
<reference evidence="14 15" key="1">
    <citation type="journal article" date="2013" name="BMC Genomics">
        <title>The miniature genome of a carnivorous plant Genlisea aurea contains a low number of genes and short non-coding sequences.</title>
        <authorList>
            <person name="Leushkin E.V."/>
            <person name="Sutormin R.A."/>
            <person name="Nabieva E.R."/>
            <person name="Penin A.A."/>
            <person name="Kondrashov A.S."/>
            <person name="Logacheva M.D."/>
        </authorList>
    </citation>
    <scope>NUCLEOTIDE SEQUENCE [LARGE SCALE GENOMIC DNA]</scope>
</reference>
<keyword evidence="9 12" id="KW-0408">Iron</keyword>
<evidence type="ECO:0000256" key="12">
    <source>
        <dbReference type="PIRSR" id="PIRSR602401-1"/>
    </source>
</evidence>
<feature type="non-terminal residue" evidence="14">
    <location>
        <position position="200"/>
    </location>
</feature>